<evidence type="ECO:0000256" key="2">
    <source>
        <dbReference type="SAM" id="SignalP"/>
    </source>
</evidence>
<protein>
    <submittedName>
        <fullName evidence="3">Uncharacterized protein</fullName>
    </submittedName>
</protein>
<sequence>MRLDRHIPKVVAISAFLLLAATVSAEAVAYPHAEGARIMADWVLLAFIVFFGSALLVFLVAVRRGYFRNLENAKYYLLTIEEEDYYTPDWIKEAEADDQRQ</sequence>
<evidence type="ECO:0000313" key="3">
    <source>
        <dbReference type="EMBL" id="MBD1549605.1"/>
    </source>
</evidence>
<dbReference type="EMBL" id="JABFCZ010000046">
    <property type="protein sequence ID" value="MBD1549605.1"/>
    <property type="molecule type" value="Genomic_DNA"/>
</dbReference>
<feature type="chain" id="PRO_5037610844" evidence="2">
    <location>
        <begin position="30"/>
        <end position="101"/>
    </location>
</feature>
<keyword evidence="1" id="KW-0812">Transmembrane</keyword>
<dbReference type="AlphaFoldDB" id="A0A926P486"/>
<accession>A0A926P486</accession>
<reference evidence="3" key="1">
    <citation type="submission" date="2020-05" db="EMBL/GenBank/DDBJ databases">
        <title>Identification of trans-AT polyketide cluster in two marine bacteria, producers of a novel glutaramide-containing polyketide sesbanimide D and analogs.</title>
        <authorList>
            <person name="Kacar D."/>
            <person name="Rodriguez P."/>
            <person name="Canedo L."/>
            <person name="Gonzalez E."/>
            <person name="Galan B."/>
            <person name="De La Calle F."/>
            <person name="Garcia J.L."/>
        </authorList>
    </citation>
    <scope>NUCLEOTIDE SEQUENCE</scope>
    <source>
        <strain evidence="3">PHM038</strain>
    </source>
</reference>
<dbReference type="Proteomes" id="UP000598467">
    <property type="component" value="Unassembled WGS sequence"/>
</dbReference>
<name>A0A926P486_9HYPH</name>
<gene>
    <name evidence="3" type="ORF">HK439_25400</name>
</gene>
<comment type="caution">
    <text evidence="3">The sequence shown here is derived from an EMBL/GenBank/DDBJ whole genome shotgun (WGS) entry which is preliminary data.</text>
</comment>
<feature type="signal peptide" evidence="2">
    <location>
        <begin position="1"/>
        <end position="29"/>
    </location>
</feature>
<organism evidence="3 4">
    <name type="scientific">Roseibium aggregatum</name>
    <dbReference type="NCBI Taxonomy" id="187304"/>
    <lineage>
        <taxon>Bacteria</taxon>
        <taxon>Pseudomonadati</taxon>
        <taxon>Pseudomonadota</taxon>
        <taxon>Alphaproteobacteria</taxon>
        <taxon>Hyphomicrobiales</taxon>
        <taxon>Stappiaceae</taxon>
        <taxon>Roseibium</taxon>
    </lineage>
</organism>
<keyword evidence="1" id="KW-1133">Transmembrane helix</keyword>
<keyword evidence="1" id="KW-0472">Membrane</keyword>
<feature type="transmembrane region" description="Helical" evidence="1">
    <location>
        <begin position="39"/>
        <end position="62"/>
    </location>
</feature>
<evidence type="ECO:0000256" key="1">
    <source>
        <dbReference type="SAM" id="Phobius"/>
    </source>
</evidence>
<keyword evidence="2" id="KW-0732">Signal</keyword>
<proteinExistence type="predicted"/>
<dbReference type="RefSeq" id="WP_190294297.1">
    <property type="nucleotide sequence ID" value="NZ_JABFCZ010000046.1"/>
</dbReference>
<evidence type="ECO:0000313" key="4">
    <source>
        <dbReference type="Proteomes" id="UP000598467"/>
    </source>
</evidence>